<evidence type="ECO:0000256" key="10">
    <source>
        <dbReference type="ARBA" id="ARBA00023004"/>
    </source>
</evidence>
<organism evidence="13 14">
    <name type="scientific">Ignelater luminosus</name>
    <name type="common">Cucubano</name>
    <name type="synonym">Pyrophorus luminosus</name>
    <dbReference type="NCBI Taxonomy" id="2038154"/>
    <lineage>
        <taxon>Eukaryota</taxon>
        <taxon>Metazoa</taxon>
        <taxon>Ecdysozoa</taxon>
        <taxon>Arthropoda</taxon>
        <taxon>Hexapoda</taxon>
        <taxon>Insecta</taxon>
        <taxon>Pterygota</taxon>
        <taxon>Neoptera</taxon>
        <taxon>Endopterygota</taxon>
        <taxon>Coleoptera</taxon>
        <taxon>Polyphaga</taxon>
        <taxon>Elateriformia</taxon>
        <taxon>Elateroidea</taxon>
        <taxon>Elateridae</taxon>
        <taxon>Agrypninae</taxon>
        <taxon>Pyrophorini</taxon>
        <taxon>Ignelater</taxon>
    </lineage>
</organism>
<keyword evidence="7" id="KW-0256">Endoplasmic reticulum</keyword>
<comment type="caution">
    <text evidence="13">The sequence shown here is derived from an EMBL/GenBank/DDBJ whole genome shotgun (WGS) entry which is preliminary data.</text>
</comment>
<feature type="non-terminal residue" evidence="13">
    <location>
        <position position="225"/>
    </location>
</feature>
<sequence length="225" mass="26270">MLFIILTILITLAYFYVKKSLSYWENKGIAHVKQSFLGSCFSNRTDSEQVCDRYNMFENERYYGIYSLLRPVLVIRDPDLIKKVTVKWFEAFGNHRAFVPKDVDPIWSKNAFAINIEDGWHDLRTTLSPTLTSSKLKMMFELMQKCSEQCVKYYQKQEGLVTVETKDMFSRYTVDVIGTTVFSVTCNSYENPENEFYMMSKETADFSGFKAFKFLGFALIPSIMK</sequence>
<dbReference type="AlphaFoldDB" id="A0A8K0CNM2"/>
<evidence type="ECO:0000256" key="3">
    <source>
        <dbReference type="ARBA" id="ARBA00004406"/>
    </source>
</evidence>
<evidence type="ECO:0000256" key="2">
    <source>
        <dbReference type="ARBA" id="ARBA00004174"/>
    </source>
</evidence>
<keyword evidence="9" id="KW-0560">Oxidoreductase</keyword>
<evidence type="ECO:0000256" key="1">
    <source>
        <dbReference type="ARBA" id="ARBA00001971"/>
    </source>
</evidence>
<reference evidence="13" key="1">
    <citation type="submission" date="2019-08" db="EMBL/GenBank/DDBJ databases">
        <title>The genome of the North American firefly Photinus pyralis.</title>
        <authorList>
            <consortium name="Photinus pyralis genome working group"/>
            <person name="Fallon T.R."/>
            <person name="Sander Lower S.E."/>
            <person name="Weng J.-K."/>
        </authorList>
    </citation>
    <scope>NUCLEOTIDE SEQUENCE</scope>
    <source>
        <strain evidence="13">TRF0915ILg1</strain>
        <tissue evidence="13">Whole body</tissue>
    </source>
</reference>
<dbReference type="PANTHER" id="PTHR24292:SF54">
    <property type="entry name" value="CYP9F3-RELATED"/>
    <property type="match status" value="1"/>
</dbReference>
<evidence type="ECO:0000256" key="6">
    <source>
        <dbReference type="ARBA" id="ARBA00022723"/>
    </source>
</evidence>
<dbReference type="GO" id="GO:0005506">
    <property type="term" value="F:iron ion binding"/>
    <property type="evidence" value="ECO:0007669"/>
    <property type="project" value="InterPro"/>
</dbReference>
<accession>A0A8K0CNM2</accession>
<evidence type="ECO:0000256" key="5">
    <source>
        <dbReference type="ARBA" id="ARBA00022617"/>
    </source>
</evidence>
<dbReference type="InterPro" id="IPR036396">
    <property type="entry name" value="Cyt_P450_sf"/>
</dbReference>
<evidence type="ECO:0000256" key="12">
    <source>
        <dbReference type="ARBA" id="ARBA00023136"/>
    </source>
</evidence>
<comment type="similarity">
    <text evidence="4">Belongs to the cytochrome P450 family.</text>
</comment>
<dbReference type="GO" id="GO:0016705">
    <property type="term" value="F:oxidoreductase activity, acting on paired donors, with incorporation or reduction of molecular oxygen"/>
    <property type="evidence" value="ECO:0007669"/>
    <property type="project" value="InterPro"/>
</dbReference>
<keyword evidence="11" id="KW-0503">Monooxygenase</keyword>
<evidence type="ECO:0000256" key="4">
    <source>
        <dbReference type="ARBA" id="ARBA00010617"/>
    </source>
</evidence>
<evidence type="ECO:0000256" key="7">
    <source>
        <dbReference type="ARBA" id="ARBA00022824"/>
    </source>
</evidence>
<evidence type="ECO:0000256" key="9">
    <source>
        <dbReference type="ARBA" id="ARBA00023002"/>
    </source>
</evidence>
<dbReference type="GO" id="GO:0004497">
    <property type="term" value="F:monooxygenase activity"/>
    <property type="evidence" value="ECO:0007669"/>
    <property type="project" value="UniProtKB-KW"/>
</dbReference>
<evidence type="ECO:0000256" key="11">
    <source>
        <dbReference type="ARBA" id="ARBA00023033"/>
    </source>
</evidence>
<dbReference type="Proteomes" id="UP000801492">
    <property type="component" value="Unassembled WGS sequence"/>
</dbReference>
<keyword evidence="14" id="KW-1185">Reference proteome</keyword>
<dbReference type="InterPro" id="IPR001128">
    <property type="entry name" value="Cyt_P450"/>
</dbReference>
<dbReference type="InterPro" id="IPR050476">
    <property type="entry name" value="Insect_CytP450_Detox"/>
</dbReference>
<evidence type="ECO:0000313" key="13">
    <source>
        <dbReference type="EMBL" id="KAF2888512.1"/>
    </source>
</evidence>
<dbReference type="InterPro" id="IPR002402">
    <property type="entry name" value="Cyt_P450_E_grp-II"/>
</dbReference>
<keyword evidence="5" id="KW-0349">Heme</keyword>
<keyword evidence="12" id="KW-0472">Membrane</keyword>
<dbReference type="Gene3D" id="1.10.630.10">
    <property type="entry name" value="Cytochrome P450"/>
    <property type="match status" value="1"/>
</dbReference>
<gene>
    <name evidence="13" type="ORF">ILUMI_17661</name>
</gene>
<keyword evidence="6" id="KW-0479">Metal-binding</keyword>
<dbReference type="SUPFAM" id="SSF48264">
    <property type="entry name" value="Cytochrome P450"/>
    <property type="match status" value="1"/>
</dbReference>
<dbReference type="PRINTS" id="PR00464">
    <property type="entry name" value="EP450II"/>
</dbReference>
<keyword evidence="8" id="KW-0492">Microsome</keyword>
<evidence type="ECO:0000256" key="8">
    <source>
        <dbReference type="ARBA" id="ARBA00022848"/>
    </source>
</evidence>
<keyword evidence="10" id="KW-0408">Iron</keyword>
<name>A0A8K0CNM2_IGNLU</name>
<protein>
    <recommendedName>
        <fullName evidence="15">Cytochrome P450</fullName>
    </recommendedName>
</protein>
<evidence type="ECO:0000313" key="14">
    <source>
        <dbReference type="Proteomes" id="UP000801492"/>
    </source>
</evidence>
<dbReference type="OrthoDB" id="2789670at2759"/>
<dbReference type="PANTHER" id="PTHR24292">
    <property type="entry name" value="CYTOCHROME P450"/>
    <property type="match status" value="1"/>
</dbReference>
<comment type="cofactor">
    <cofactor evidence="1">
        <name>heme</name>
        <dbReference type="ChEBI" id="CHEBI:30413"/>
    </cofactor>
</comment>
<proteinExistence type="inferred from homology"/>
<dbReference type="GO" id="GO:0020037">
    <property type="term" value="F:heme binding"/>
    <property type="evidence" value="ECO:0007669"/>
    <property type="project" value="InterPro"/>
</dbReference>
<dbReference type="GO" id="GO:0005789">
    <property type="term" value="C:endoplasmic reticulum membrane"/>
    <property type="evidence" value="ECO:0007669"/>
    <property type="project" value="UniProtKB-SubCell"/>
</dbReference>
<evidence type="ECO:0008006" key="15">
    <source>
        <dbReference type="Google" id="ProtNLM"/>
    </source>
</evidence>
<dbReference type="EMBL" id="VTPC01076547">
    <property type="protein sequence ID" value="KAF2888512.1"/>
    <property type="molecule type" value="Genomic_DNA"/>
</dbReference>
<comment type="subcellular location">
    <subcellularLocation>
        <location evidence="3">Endoplasmic reticulum membrane</location>
        <topology evidence="3">Peripheral membrane protein</topology>
    </subcellularLocation>
    <subcellularLocation>
        <location evidence="2">Microsome membrane</location>
        <topology evidence="2">Peripheral membrane protein</topology>
    </subcellularLocation>
</comment>
<dbReference type="Pfam" id="PF00067">
    <property type="entry name" value="p450"/>
    <property type="match status" value="1"/>
</dbReference>